<name>A0A1V0S8Y3_9VIRU</name>
<dbReference type="EMBL" id="KY684083">
    <property type="protein sequence ID" value="ARF08163.1"/>
    <property type="molecule type" value="Genomic_DNA"/>
</dbReference>
<proteinExistence type="predicted"/>
<gene>
    <name evidence="1" type="ORF">Catovirus_1_213</name>
</gene>
<accession>A0A1V0S8Y3</accession>
<reference evidence="1" key="1">
    <citation type="journal article" date="2017" name="Science">
        <title>Giant viruses with an expanded complement of translation system components.</title>
        <authorList>
            <person name="Schulz F."/>
            <person name="Yutin N."/>
            <person name="Ivanova N.N."/>
            <person name="Ortega D.R."/>
            <person name="Lee T.K."/>
            <person name="Vierheilig J."/>
            <person name="Daims H."/>
            <person name="Horn M."/>
            <person name="Wagner M."/>
            <person name="Jensen G.J."/>
            <person name="Kyrpides N.C."/>
            <person name="Koonin E.V."/>
            <person name="Woyke T."/>
        </authorList>
    </citation>
    <scope>NUCLEOTIDE SEQUENCE</scope>
    <source>
        <strain evidence="1">CTV1</strain>
    </source>
</reference>
<evidence type="ECO:0000313" key="1">
    <source>
        <dbReference type="EMBL" id="ARF08163.1"/>
    </source>
</evidence>
<protein>
    <submittedName>
        <fullName evidence="1">Uncharacterized protein</fullName>
    </submittedName>
</protein>
<organism evidence="1">
    <name type="scientific">Catovirus CTV1</name>
    <dbReference type="NCBI Taxonomy" id="1977631"/>
    <lineage>
        <taxon>Viruses</taxon>
        <taxon>Varidnaviria</taxon>
        <taxon>Bamfordvirae</taxon>
        <taxon>Nucleocytoviricota</taxon>
        <taxon>Megaviricetes</taxon>
        <taxon>Imitervirales</taxon>
        <taxon>Mimiviridae</taxon>
        <taxon>Klosneuvirinae</taxon>
        <taxon>Catovirus</taxon>
    </lineage>
</organism>
<sequence length="165" mass="19405">MKNNEYISYVVGKRLPENTFVIHDNFNKPFYVIVKGNNVHIYKQEKTIYAQESKNVEYLYSEYLIISNCKNVLLGKDSSRKSHIGNTILLEISRNKYMYINYQIYSFETDEKITDLYSPIGNNDVPYAYAVSKNYIYLLSDQFKYLPIESIGALYALYLFCVLNM</sequence>